<dbReference type="AlphaFoldDB" id="A0A9W6U1W0"/>
<dbReference type="EMBL" id="BSXW01000510">
    <property type="protein sequence ID" value="GMF24301.1"/>
    <property type="molecule type" value="Genomic_DNA"/>
</dbReference>
<protein>
    <submittedName>
        <fullName evidence="1">Unnamed protein product</fullName>
    </submittedName>
</protein>
<reference evidence="1" key="1">
    <citation type="submission" date="2023-04" db="EMBL/GenBank/DDBJ databases">
        <title>Phytophthora lilii NBRC 32176.</title>
        <authorList>
            <person name="Ichikawa N."/>
            <person name="Sato H."/>
            <person name="Tonouchi N."/>
        </authorList>
    </citation>
    <scope>NUCLEOTIDE SEQUENCE</scope>
    <source>
        <strain evidence="1">NBRC 32176</strain>
    </source>
</reference>
<dbReference type="OrthoDB" id="146727at2759"/>
<evidence type="ECO:0000313" key="2">
    <source>
        <dbReference type="Proteomes" id="UP001165083"/>
    </source>
</evidence>
<name>A0A9W6U1W0_9STRA</name>
<organism evidence="1 2">
    <name type="scientific">Phytophthora lilii</name>
    <dbReference type="NCBI Taxonomy" id="2077276"/>
    <lineage>
        <taxon>Eukaryota</taxon>
        <taxon>Sar</taxon>
        <taxon>Stramenopiles</taxon>
        <taxon>Oomycota</taxon>
        <taxon>Peronosporomycetes</taxon>
        <taxon>Peronosporales</taxon>
        <taxon>Peronosporaceae</taxon>
        <taxon>Phytophthora</taxon>
    </lineage>
</organism>
<accession>A0A9W6U1W0</accession>
<proteinExistence type="predicted"/>
<evidence type="ECO:0000313" key="1">
    <source>
        <dbReference type="EMBL" id="GMF24301.1"/>
    </source>
</evidence>
<gene>
    <name evidence="1" type="ORF">Plil01_000993700</name>
</gene>
<sequence>MNILTNNLVPQRVYQSWFSLYAHRLYNIKNENNDEDEFEDFMDSFDHEYEEHPVNYILEELQDQVQFFKQRRFFKKHIKEELIAGAMHPIRIQKQLDQFDDIEDFFEAIGC</sequence>
<keyword evidence="2" id="KW-1185">Reference proteome</keyword>
<dbReference type="Proteomes" id="UP001165083">
    <property type="component" value="Unassembled WGS sequence"/>
</dbReference>
<comment type="caution">
    <text evidence="1">The sequence shown here is derived from an EMBL/GenBank/DDBJ whole genome shotgun (WGS) entry which is preliminary data.</text>
</comment>